<reference evidence="1 2" key="1">
    <citation type="submission" date="2013-02" db="EMBL/GenBank/DDBJ databases">
        <title>The Genome Sequence of Acinetobacter nosocomialis NIPH 386.</title>
        <authorList>
            <consortium name="The Broad Institute Genome Sequencing Platform"/>
            <consortium name="The Broad Institute Genome Sequencing Center for Infectious Disease"/>
            <person name="Cerqueira G."/>
            <person name="Feldgarden M."/>
            <person name="Courvalin P."/>
            <person name="Perichon B."/>
            <person name="Grillot-Courvalin C."/>
            <person name="Clermont D."/>
            <person name="Rocha E."/>
            <person name="Yoon E.-J."/>
            <person name="Nemec A."/>
            <person name="Walker B."/>
            <person name="Young S.K."/>
            <person name="Zeng Q."/>
            <person name="Gargeya S."/>
            <person name="Fitzgerald M."/>
            <person name="Haas B."/>
            <person name="Abouelleil A."/>
            <person name="Alvarado L."/>
            <person name="Arachchi H.M."/>
            <person name="Berlin A.M."/>
            <person name="Chapman S.B."/>
            <person name="Dewar J."/>
            <person name="Goldberg J."/>
            <person name="Griggs A."/>
            <person name="Gujja S."/>
            <person name="Hansen M."/>
            <person name="Howarth C."/>
            <person name="Imamovic A."/>
            <person name="Larimer J."/>
            <person name="McCowan C."/>
            <person name="Murphy C."/>
            <person name="Neiman D."/>
            <person name="Pearson M."/>
            <person name="Priest M."/>
            <person name="Roberts A."/>
            <person name="Saif S."/>
            <person name="Shea T."/>
            <person name="Sisk P."/>
            <person name="Sykes S."/>
            <person name="Wortman J."/>
            <person name="Nusbaum C."/>
            <person name="Birren B."/>
        </authorList>
    </citation>
    <scope>NUCLEOTIDE SEQUENCE [LARGE SCALE GENOMIC DNA]</scope>
    <source>
        <strain evidence="1 2">NIPH 386</strain>
    </source>
</reference>
<proteinExistence type="predicted"/>
<comment type="caution">
    <text evidence="1">The sequence shown here is derived from an EMBL/GenBank/DDBJ whole genome shotgun (WGS) entry which is preliminary data.</text>
</comment>
<name>A0AAV3ILR5_ACINO</name>
<dbReference type="EMBL" id="APPP01000014">
    <property type="protein sequence ID" value="ENV40613.1"/>
    <property type="molecule type" value="Genomic_DNA"/>
</dbReference>
<evidence type="ECO:0000313" key="1">
    <source>
        <dbReference type="EMBL" id="ENV40613.1"/>
    </source>
</evidence>
<evidence type="ECO:0000313" key="2">
    <source>
        <dbReference type="Proteomes" id="UP000013028"/>
    </source>
</evidence>
<accession>A0AAV3ILR5</accession>
<dbReference type="AlphaFoldDB" id="A0AAV3ILR5"/>
<sequence>MLIQINSKMVIKTEEVKRLKKEIVEGPCDREAWFVMTVDNEWYLLTEYSLEEFLLLVNKEA</sequence>
<dbReference type="Proteomes" id="UP000013028">
    <property type="component" value="Unassembled WGS sequence"/>
</dbReference>
<dbReference type="RefSeq" id="WP_004888445.1">
    <property type="nucleotide sequence ID" value="NZ_KB849570.1"/>
</dbReference>
<gene>
    <name evidence="1" type="ORF">F958_03647</name>
</gene>
<organism evidence="1 2">
    <name type="scientific">Acinetobacter nosocomialis NIPH 386</name>
    <dbReference type="NCBI Taxonomy" id="1217985"/>
    <lineage>
        <taxon>Bacteria</taxon>
        <taxon>Pseudomonadati</taxon>
        <taxon>Pseudomonadota</taxon>
        <taxon>Gammaproteobacteria</taxon>
        <taxon>Moraxellales</taxon>
        <taxon>Moraxellaceae</taxon>
        <taxon>Acinetobacter</taxon>
        <taxon>Acinetobacter calcoaceticus/baumannii complex</taxon>
    </lineage>
</organism>
<protein>
    <submittedName>
        <fullName evidence="1">Uncharacterized protein</fullName>
    </submittedName>
</protein>